<evidence type="ECO:0000256" key="3">
    <source>
        <dbReference type="ARBA" id="ARBA00022729"/>
    </source>
</evidence>
<evidence type="ECO:0000313" key="9">
    <source>
        <dbReference type="EMBL" id="KDP26569.1"/>
    </source>
</evidence>
<keyword evidence="6" id="KW-0812">Transmembrane</keyword>
<keyword evidence="3 7" id="KW-0732">Signal</keyword>
<dbReference type="STRING" id="180498.A0A067K439"/>
<dbReference type="PANTHER" id="PTHR23130">
    <property type="entry name" value="CYTOCHROME B561 AND DOMON DOMAIN-CONTAINING PROTEIN"/>
    <property type="match status" value="1"/>
</dbReference>
<evidence type="ECO:0000256" key="2">
    <source>
        <dbReference type="ARBA" id="ARBA00022448"/>
    </source>
</evidence>
<dbReference type="InterPro" id="IPR005018">
    <property type="entry name" value="DOMON_domain"/>
</dbReference>
<evidence type="ECO:0000256" key="7">
    <source>
        <dbReference type="SAM" id="SignalP"/>
    </source>
</evidence>
<feature type="signal peptide" evidence="7">
    <location>
        <begin position="1"/>
        <end position="29"/>
    </location>
</feature>
<reference evidence="9 10" key="1">
    <citation type="journal article" date="2014" name="PLoS ONE">
        <title>Global Analysis of Gene Expression Profiles in Physic Nut (Jatropha curcas L.) Seedlings Exposed to Salt Stress.</title>
        <authorList>
            <person name="Zhang L."/>
            <person name="Zhang C."/>
            <person name="Wu P."/>
            <person name="Chen Y."/>
            <person name="Li M."/>
            <person name="Jiang H."/>
            <person name="Wu G."/>
        </authorList>
    </citation>
    <scope>NUCLEOTIDE SEQUENCE [LARGE SCALE GENOMIC DNA]</scope>
    <source>
        <strain evidence="10">cv. GZQX0401</strain>
        <tissue evidence="9">Young leaves</tissue>
    </source>
</reference>
<name>A0A067K439_JATCU</name>
<keyword evidence="4" id="KW-0249">Electron transport</keyword>
<accession>A0A067K439</accession>
<protein>
    <recommendedName>
        <fullName evidence="8">DOMON domain-containing protein</fullName>
    </recommendedName>
</protein>
<dbReference type="AlphaFoldDB" id="A0A067K439"/>
<evidence type="ECO:0000256" key="4">
    <source>
        <dbReference type="ARBA" id="ARBA00022982"/>
    </source>
</evidence>
<dbReference type="PROSITE" id="PS50836">
    <property type="entry name" value="DOMON"/>
    <property type="match status" value="1"/>
</dbReference>
<dbReference type="OrthoDB" id="1720670at2759"/>
<dbReference type="InterPro" id="IPR045265">
    <property type="entry name" value="AIR12_DOMON"/>
</dbReference>
<dbReference type="CDD" id="cd09629">
    <property type="entry name" value="DOMON_CIL1_like"/>
    <property type="match status" value="1"/>
</dbReference>
<keyword evidence="10" id="KW-1185">Reference proteome</keyword>
<dbReference type="Pfam" id="PF04526">
    <property type="entry name" value="DUF568"/>
    <property type="match status" value="1"/>
</dbReference>
<evidence type="ECO:0000256" key="5">
    <source>
        <dbReference type="ARBA" id="ARBA00023136"/>
    </source>
</evidence>
<evidence type="ECO:0000256" key="1">
    <source>
        <dbReference type="ARBA" id="ARBA00004370"/>
    </source>
</evidence>
<keyword evidence="5 6" id="KW-0472">Membrane</keyword>
<dbReference type="GO" id="GO:0016020">
    <property type="term" value="C:membrane"/>
    <property type="evidence" value="ECO:0007669"/>
    <property type="project" value="UniProtKB-SubCell"/>
</dbReference>
<dbReference type="KEGG" id="jcu:105644963"/>
<comment type="subcellular location">
    <subcellularLocation>
        <location evidence="1">Membrane</location>
    </subcellularLocation>
</comment>
<keyword evidence="2" id="KW-0813">Transport</keyword>
<dbReference type="EMBL" id="KK914893">
    <property type="protein sequence ID" value="KDP26569.1"/>
    <property type="molecule type" value="Genomic_DNA"/>
</dbReference>
<keyword evidence="6" id="KW-1133">Transmembrane helix</keyword>
<feature type="chain" id="PRO_5001639219" description="DOMON domain-containing protein" evidence="7">
    <location>
        <begin position="30"/>
        <end position="233"/>
    </location>
</feature>
<evidence type="ECO:0000313" key="10">
    <source>
        <dbReference type="Proteomes" id="UP000027138"/>
    </source>
</evidence>
<sequence length="233" mass="25167">MAASNSFKFQFLLIAFWLCIALLISPSNSLKCTSQKFRKNIVFSNCTDLPVLNSFLHFTYNSSNSSLSIAFIATPPKPEGWVSWAINPTEECMIGSQALIAFKSDGSDSVTVNTYNISSFNPPVVSKLSFDVWDLSAESDGENFTIFATVKVVTSAGRVNQVWQVGGAVSNGFPQIHAMDDANMNSKGVLELAAPPTAPSEKSGCMCIAYSNIGKWNLVLVSLFILIASVLVV</sequence>
<evidence type="ECO:0000259" key="8">
    <source>
        <dbReference type="PROSITE" id="PS50836"/>
    </source>
</evidence>
<organism evidence="9 10">
    <name type="scientific">Jatropha curcas</name>
    <name type="common">Barbados nut</name>
    <dbReference type="NCBI Taxonomy" id="180498"/>
    <lineage>
        <taxon>Eukaryota</taxon>
        <taxon>Viridiplantae</taxon>
        <taxon>Streptophyta</taxon>
        <taxon>Embryophyta</taxon>
        <taxon>Tracheophyta</taxon>
        <taxon>Spermatophyta</taxon>
        <taxon>Magnoliopsida</taxon>
        <taxon>eudicotyledons</taxon>
        <taxon>Gunneridae</taxon>
        <taxon>Pentapetalae</taxon>
        <taxon>rosids</taxon>
        <taxon>fabids</taxon>
        <taxon>Malpighiales</taxon>
        <taxon>Euphorbiaceae</taxon>
        <taxon>Crotonoideae</taxon>
        <taxon>Jatropheae</taxon>
        <taxon>Jatropha</taxon>
    </lineage>
</organism>
<dbReference type="Proteomes" id="UP000027138">
    <property type="component" value="Unassembled WGS sequence"/>
</dbReference>
<proteinExistence type="predicted"/>
<gene>
    <name evidence="9" type="ORF">JCGZ_17727</name>
</gene>
<dbReference type="PANTHER" id="PTHR23130:SF204">
    <property type="entry name" value="DOMON DOMAIN-CONTAINING PROTEIN"/>
    <property type="match status" value="1"/>
</dbReference>
<feature type="domain" description="DOMON" evidence="8">
    <location>
        <begin position="52"/>
        <end position="166"/>
    </location>
</feature>
<feature type="transmembrane region" description="Helical" evidence="6">
    <location>
        <begin position="213"/>
        <end position="232"/>
    </location>
</feature>
<evidence type="ECO:0000256" key="6">
    <source>
        <dbReference type="SAM" id="Phobius"/>
    </source>
</evidence>